<gene>
    <name evidence="1" type="ORF">CHIRRI_LOCUS11258</name>
</gene>
<keyword evidence="2" id="KW-1185">Reference proteome</keyword>
<name>A0A9N9S4B7_9DIPT</name>
<dbReference type="EMBL" id="OU895879">
    <property type="protein sequence ID" value="CAG9808417.1"/>
    <property type="molecule type" value="Genomic_DNA"/>
</dbReference>
<evidence type="ECO:0000313" key="1">
    <source>
        <dbReference type="EMBL" id="CAG9808417.1"/>
    </source>
</evidence>
<proteinExistence type="predicted"/>
<reference evidence="1" key="1">
    <citation type="submission" date="2022-01" db="EMBL/GenBank/DDBJ databases">
        <authorList>
            <person name="King R."/>
        </authorList>
    </citation>
    <scope>NUCLEOTIDE SEQUENCE</scope>
</reference>
<accession>A0A9N9S4B7</accession>
<protein>
    <submittedName>
        <fullName evidence="1">Uncharacterized protein</fullName>
    </submittedName>
</protein>
<dbReference type="AlphaFoldDB" id="A0A9N9S4B7"/>
<reference evidence="1" key="2">
    <citation type="submission" date="2022-10" db="EMBL/GenBank/DDBJ databases">
        <authorList>
            <consortium name="ENA_rothamsted_submissions"/>
            <consortium name="culmorum"/>
            <person name="King R."/>
        </authorList>
    </citation>
    <scope>NUCLEOTIDE SEQUENCE</scope>
</reference>
<evidence type="ECO:0000313" key="2">
    <source>
        <dbReference type="Proteomes" id="UP001153620"/>
    </source>
</evidence>
<organism evidence="1 2">
    <name type="scientific">Chironomus riparius</name>
    <dbReference type="NCBI Taxonomy" id="315576"/>
    <lineage>
        <taxon>Eukaryota</taxon>
        <taxon>Metazoa</taxon>
        <taxon>Ecdysozoa</taxon>
        <taxon>Arthropoda</taxon>
        <taxon>Hexapoda</taxon>
        <taxon>Insecta</taxon>
        <taxon>Pterygota</taxon>
        <taxon>Neoptera</taxon>
        <taxon>Endopterygota</taxon>
        <taxon>Diptera</taxon>
        <taxon>Nematocera</taxon>
        <taxon>Chironomoidea</taxon>
        <taxon>Chironomidae</taxon>
        <taxon>Chironominae</taxon>
        <taxon>Chironomus</taxon>
    </lineage>
</organism>
<dbReference type="Proteomes" id="UP001153620">
    <property type="component" value="Chromosome 3"/>
</dbReference>
<sequence length="349" mass="41211">MSDSEKVFYFFVENEFVCRPDVSLLQGSPANYSSNAITINLVSFTSKGIKEVYKIFKKVTPNRYNRDEMVELYKQTKEYINLNFINNDENKLFIGCVRDDNGTHENCTEEILKFKFIIVDDNLQIKYEDLYQPHLNGIIPIVGYFDVKSMYLANRDQRVWIPNKNRPLKTFMRPIRYLFSIDYYESIDINIRDIETGAKEILRLILLLKKILKFIQEQIIDSVTVENFRDFYNQLIRYSFQNVNQGLRYNIRCLNSLKATMKTNIDFFDGNQVPFKSIMFSTLMIEAEKGKLRYESFDDVPTIIQCENWFRTAMTEGSYLNAFSEFGRCASNFVPLEIEPMKDPFEVQN</sequence>